<name>A0ACB8EDM1_9SAUR</name>
<comment type="caution">
    <text evidence="1">The sequence shown here is derived from an EMBL/GenBank/DDBJ whole genome shotgun (WGS) entry which is preliminary data.</text>
</comment>
<protein>
    <submittedName>
        <fullName evidence="1">Uncharacterized protein</fullName>
    </submittedName>
</protein>
<dbReference type="Proteomes" id="UP000827872">
    <property type="component" value="Linkage Group LG16"/>
</dbReference>
<dbReference type="EMBL" id="CM037629">
    <property type="protein sequence ID" value="KAH7990579.1"/>
    <property type="molecule type" value="Genomic_DNA"/>
</dbReference>
<keyword evidence="2" id="KW-1185">Reference proteome</keyword>
<accession>A0ACB8EDM1</accession>
<sequence length="101" mass="12434">MWRGHPIYWSSVFSWQLGRSSFFVFTGMRMKYDMTEMPEPRYMSFSVFCRKVSYLVGGDRFRETEFRETEYHNHKYQHFYALKHLIHLYCADFTANSFLNR</sequence>
<reference evidence="1" key="1">
    <citation type="submission" date="2021-08" db="EMBL/GenBank/DDBJ databases">
        <title>The first chromosome-level gecko genome reveals the dynamic sex chromosomes of Neotropical dwarf geckos (Sphaerodactylidae: Sphaerodactylus).</title>
        <authorList>
            <person name="Pinto B.J."/>
            <person name="Keating S.E."/>
            <person name="Gamble T."/>
        </authorList>
    </citation>
    <scope>NUCLEOTIDE SEQUENCE</scope>
    <source>
        <strain evidence="1">TG3544</strain>
    </source>
</reference>
<evidence type="ECO:0000313" key="2">
    <source>
        <dbReference type="Proteomes" id="UP000827872"/>
    </source>
</evidence>
<organism evidence="1 2">
    <name type="scientific">Sphaerodactylus townsendi</name>
    <dbReference type="NCBI Taxonomy" id="933632"/>
    <lineage>
        <taxon>Eukaryota</taxon>
        <taxon>Metazoa</taxon>
        <taxon>Chordata</taxon>
        <taxon>Craniata</taxon>
        <taxon>Vertebrata</taxon>
        <taxon>Euteleostomi</taxon>
        <taxon>Lepidosauria</taxon>
        <taxon>Squamata</taxon>
        <taxon>Bifurcata</taxon>
        <taxon>Gekkota</taxon>
        <taxon>Sphaerodactylidae</taxon>
        <taxon>Sphaerodactylus</taxon>
    </lineage>
</organism>
<evidence type="ECO:0000313" key="1">
    <source>
        <dbReference type="EMBL" id="KAH7990579.1"/>
    </source>
</evidence>
<proteinExistence type="predicted"/>
<gene>
    <name evidence="1" type="ORF">K3G42_008696</name>
</gene>